<name>A0ABD0N6P7_CIRMR</name>
<keyword evidence="2" id="KW-1185">Reference proteome</keyword>
<proteinExistence type="predicted"/>
<sequence>LLLPSGFTLVLSRSSSTAAFRIPTSASVTRAICSALALWILSVTLARQLSVSARLLPPAPLPSASPLESSAILPPWLLPLSTPPWASILDGDWVLPGSSFHLHCPGH</sequence>
<feature type="non-terminal residue" evidence="1">
    <location>
        <position position="1"/>
    </location>
</feature>
<organism evidence="1 2">
    <name type="scientific">Cirrhinus mrigala</name>
    <name type="common">Mrigala</name>
    <dbReference type="NCBI Taxonomy" id="683832"/>
    <lineage>
        <taxon>Eukaryota</taxon>
        <taxon>Metazoa</taxon>
        <taxon>Chordata</taxon>
        <taxon>Craniata</taxon>
        <taxon>Vertebrata</taxon>
        <taxon>Euteleostomi</taxon>
        <taxon>Actinopterygii</taxon>
        <taxon>Neopterygii</taxon>
        <taxon>Teleostei</taxon>
        <taxon>Ostariophysi</taxon>
        <taxon>Cypriniformes</taxon>
        <taxon>Cyprinidae</taxon>
        <taxon>Labeoninae</taxon>
        <taxon>Labeonini</taxon>
        <taxon>Cirrhinus</taxon>
    </lineage>
</organism>
<accession>A0ABD0N6P7</accession>
<gene>
    <name evidence="1" type="ORF">M9458_048142</name>
</gene>
<evidence type="ECO:0000313" key="2">
    <source>
        <dbReference type="Proteomes" id="UP001529510"/>
    </source>
</evidence>
<protein>
    <submittedName>
        <fullName evidence="1">Uncharacterized protein</fullName>
    </submittedName>
</protein>
<dbReference type="Proteomes" id="UP001529510">
    <property type="component" value="Unassembled WGS sequence"/>
</dbReference>
<dbReference type="AlphaFoldDB" id="A0ABD0N6P7"/>
<reference evidence="1 2" key="1">
    <citation type="submission" date="2024-05" db="EMBL/GenBank/DDBJ databases">
        <title>Genome sequencing and assembly of Indian major carp, Cirrhinus mrigala (Hamilton, 1822).</title>
        <authorList>
            <person name="Mohindra V."/>
            <person name="Chowdhury L.M."/>
            <person name="Lal K."/>
            <person name="Jena J.K."/>
        </authorList>
    </citation>
    <scope>NUCLEOTIDE SEQUENCE [LARGE SCALE GENOMIC DNA]</scope>
    <source>
        <strain evidence="1">CM1030</strain>
        <tissue evidence="1">Blood</tissue>
    </source>
</reference>
<comment type="caution">
    <text evidence="1">The sequence shown here is derived from an EMBL/GenBank/DDBJ whole genome shotgun (WGS) entry which is preliminary data.</text>
</comment>
<dbReference type="EMBL" id="JAMKFB020000024">
    <property type="protein sequence ID" value="KAL0156896.1"/>
    <property type="molecule type" value="Genomic_DNA"/>
</dbReference>
<evidence type="ECO:0000313" key="1">
    <source>
        <dbReference type="EMBL" id="KAL0156896.1"/>
    </source>
</evidence>